<evidence type="ECO:0000313" key="1">
    <source>
        <dbReference type="EMBL" id="SFC49123.1"/>
    </source>
</evidence>
<keyword evidence="2" id="KW-1185">Reference proteome</keyword>
<dbReference type="STRING" id="927664.SAMN05421780_10636"/>
<dbReference type="EMBL" id="FOLE01000006">
    <property type="protein sequence ID" value="SFC49123.1"/>
    <property type="molecule type" value="Genomic_DNA"/>
</dbReference>
<name>A0A1I1JTG0_9BACT</name>
<sequence length="48" mass="5581">MNLSENKAIDRVKKAADKFHFTTDQPPHFYLRMPFEGLVGQKVLFIDS</sequence>
<dbReference type="Proteomes" id="UP000199514">
    <property type="component" value="Unassembled WGS sequence"/>
</dbReference>
<organism evidence="1 2">
    <name type="scientific">Flexibacter flexilis DSM 6793</name>
    <dbReference type="NCBI Taxonomy" id="927664"/>
    <lineage>
        <taxon>Bacteria</taxon>
        <taxon>Pseudomonadati</taxon>
        <taxon>Bacteroidota</taxon>
        <taxon>Cytophagia</taxon>
        <taxon>Cytophagales</taxon>
        <taxon>Flexibacteraceae</taxon>
        <taxon>Flexibacter</taxon>
    </lineage>
</organism>
<dbReference type="AlphaFoldDB" id="A0A1I1JTG0"/>
<protein>
    <submittedName>
        <fullName evidence="1">Uncharacterized protein</fullName>
    </submittedName>
</protein>
<dbReference type="RefSeq" id="WP_177199907.1">
    <property type="nucleotide sequence ID" value="NZ_FOLE01000006.1"/>
</dbReference>
<evidence type="ECO:0000313" key="2">
    <source>
        <dbReference type="Proteomes" id="UP000199514"/>
    </source>
</evidence>
<gene>
    <name evidence="1" type="ORF">SAMN05421780_10636</name>
</gene>
<proteinExistence type="predicted"/>
<accession>A0A1I1JTG0</accession>
<reference evidence="1 2" key="1">
    <citation type="submission" date="2016-10" db="EMBL/GenBank/DDBJ databases">
        <authorList>
            <person name="de Groot N.N."/>
        </authorList>
    </citation>
    <scope>NUCLEOTIDE SEQUENCE [LARGE SCALE GENOMIC DNA]</scope>
    <source>
        <strain evidence="1 2">DSM 6793</strain>
    </source>
</reference>